<keyword evidence="6" id="KW-0808">Transferase</keyword>
<dbReference type="Gene3D" id="3.30.450.20">
    <property type="entry name" value="PAS domain"/>
    <property type="match status" value="1"/>
</dbReference>
<dbReference type="SUPFAM" id="SSF55874">
    <property type="entry name" value="ATPase domain of HSP90 chaperone/DNA topoisomerase II/histidine kinase"/>
    <property type="match status" value="1"/>
</dbReference>
<dbReference type="PROSITE" id="PS50885">
    <property type="entry name" value="HAMP"/>
    <property type="match status" value="1"/>
</dbReference>
<dbReference type="InterPro" id="IPR003594">
    <property type="entry name" value="HATPase_dom"/>
</dbReference>
<evidence type="ECO:0000256" key="10">
    <source>
        <dbReference type="ARBA" id="ARBA00023136"/>
    </source>
</evidence>
<feature type="region of interest" description="Disordered" evidence="11">
    <location>
        <begin position="596"/>
        <end position="615"/>
    </location>
</feature>
<dbReference type="EMBL" id="OCNJ01000013">
    <property type="protein sequence ID" value="SOE00526.1"/>
    <property type="molecule type" value="Genomic_DNA"/>
</dbReference>
<sequence>MRSRRFRFGTERRWLMVLVAVVLAPLAGYQAVHVAEQRTLMLAHERESMARTAASVSQQLTVELTRAAELLASLTAVPQLATPGHPDCPAVLRGIAAGQRRYTNFSVVDASAYIVCSSGPLPAPVFVGNQINIGEAFETGGLGLSGFKLGALSGKPVVVLSQPLRDAGGHVVGTINTGLSLDWLQDTLTARSGRAGARIVVFDRSGLVLGASDPALPPGATLPAAELRRALAALAGGGGGAEDDPERLTVHVALSGLPRGAIVSASVANDAVVGRIDSHARLWFAAFAVLVAVSLGGVYLAVDRLLLRRLDHLSDTARRFAQGDYDGRADRWHDRSGLAALGHDLDVMADDLEAREKNLRQTLEDMAKARAETARFAYIAAHDLQEPLRAIGGFTQLLARRLGDDIDPQTRHYMTRITTAAERMRVMFKELMDYAVLDASARSLAPVALADLVHAAARRHAGVHIAAEHLPVVAGNAAQLGCLMDHLIDNAVAFAAPDRPPRITVRAWRRGEVWEVSVRDNGIGVPDAARETVFHLFKKLAPDSGQGGTGIGLSVARRIAEIHGGRMWICAANGVGCDVRFTLSAVPPTGPVPAPAAAAPDLPADAADPAAGVPA</sequence>
<evidence type="ECO:0000256" key="8">
    <source>
        <dbReference type="ARBA" id="ARBA00022777"/>
    </source>
</evidence>
<evidence type="ECO:0000256" key="7">
    <source>
        <dbReference type="ARBA" id="ARBA00022692"/>
    </source>
</evidence>
<dbReference type="InterPro" id="IPR005467">
    <property type="entry name" value="His_kinase_dom"/>
</dbReference>
<dbReference type="PANTHER" id="PTHR42878">
    <property type="entry name" value="TWO-COMPONENT HISTIDINE KINASE"/>
    <property type="match status" value="1"/>
</dbReference>
<dbReference type="InterPro" id="IPR003660">
    <property type="entry name" value="HAMP_dom"/>
</dbReference>
<accession>A0A286GZ92</accession>
<feature type="transmembrane region" description="Helical" evidence="12">
    <location>
        <begin position="282"/>
        <end position="302"/>
    </location>
</feature>
<protein>
    <recommendedName>
        <fullName evidence="3">histidine kinase</fullName>
        <ecNumber evidence="3">2.7.13.3</ecNumber>
    </recommendedName>
</protein>
<dbReference type="PRINTS" id="PR00344">
    <property type="entry name" value="BCTRLSENSOR"/>
</dbReference>
<dbReference type="Gene3D" id="3.30.565.10">
    <property type="entry name" value="Histidine kinase-like ATPase, C-terminal domain"/>
    <property type="match status" value="1"/>
</dbReference>
<dbReference type="InterPro" id="IPR003661">
    <property type="entry name" value="HisK_dim/P_dom"/>
</dbReference>
<evidence type="ECO:0000256" key="9">
    <source>
        <dbReference type="ARBA" id="ARBA00022989"/>
    </source>
</evidence>
<evidence type="ECO:0000256" key="2">
    <source>
        <dbReference type="ARBA" id="ARBA00004651"/>
    </source>
</evidence>
<dbReference type="Gene3D" id="1.10.287.130">
    <property type="match status" value="1"/>
</dbReference>
<keyword evidence="10 12" id="KW-0472">Membrane</keyword>
<reference evidence="15 16" key="1">
    <citation type="submission" date="2017-09" db="EMBL/GenBank/DDBJ databases">
        <authorList>
            <person name="Ehlers B."/>
            <person name="Leendertz F.H."/>
        </authorList>
    </citation>
    <scope>NUCLEOTIDE SEQUENCE [LARGE SCALE GENOMIC DNA]</scope>
    <source>
        <strain evidence="15 16">USBA 140</strain>
    </source>
</reference>
<dbReference type="Gene3D" id="6.10.340.10">
    <property type="match status" value="1"/>
</dbReference>
<dbReference type="GO" id="GO:0000155">
    <property type="term" value="F:phosphorelay sensor kinase activity"/>
    <property type="evidence" value="ECO:0007669"/>
    <property type="project" value="InterPro"/>
</dbReference>
<evidence type="ECO:0000256" key="3">
    <source>
        <dbReference type="ARBA" id="ARBA00012438"/>
    </source>
</evidence>
<dbReference type="CDD" id="cd00082">
    <property type="entry name" value="HisKA"/>
    <property type="match status" value="1"/>
</dbReference>
<comment type="catalytic activity">
    <reaction evidence="1">
        <text>ATP + protein L-histidine = ADP + protein N-phospho-L-histidine.</text>
        <dbReference type="EC" id="2.7.13.3"/>
    </reaction>
</comment>
<keyword evidence="9 12" id="KW-1133">Transmembrane helix</keyword>
<organism evidence="15 16">
    <name type="scientific">Caenispirillum bisanense</name>
    <dbReference type="NCBI Taxonomy" id="414052"/>
    <lineage>
        <taxon>Bacteria</taxon>
        <taxon>Pseudomonadati</taxon>
        <taxon>Pseudomonadota</taxon>
        <taxon>Alphaproteobacteria</taxon>
        <taxon>Rhodospirillales</taxon>
        <taxon>Novispirillaceae</taxon>
        <taxon>Caenispirillum</taxon>
    </lineage>
</organism>
<dbReference type="SMART" id="SM00388">
    <property type="entry name" value="HisKA"/>
    <property type="match status" value="1"/>
</dbReference>
<feature type="domain" description="Histidine kinase" evidence="13">
    <location>
        <begin position="379"/>
        <end position="587"/>
    </location>
</feature>
<dbReference type="InterPro" id="IPR036890">
    <property type="entry name" value="HATPase_C_sf"/>
</dbReference>
<dbReference type="Proteomes" id="UP000219621">
    <property type="component" value="Unassembled WGS sequence"/>
</dbReference>
<dbReference type="Pfam" id="PF02518">
    <property type="entry name" value="HATPase_c"/>
    <property type="match status" value="1"/>
</dbReference>
<dbReference type="Pfam" id="PF02743">
    <property type="entry name" value="dCache_1"/>
    <property type="match status" value="1"/>
</dbReference>
<keyword evidence="8 15" id="KW-0418">Kinase</keyword>
<dbReference type="AlphaFoldDB" id="A0A286GZ92"/>
<dbReference type="SUPFAM" id="SSF158472">
    <property type="entry name" value="HAMP domain-like"/>
    <property type="match status" value="1"/>
</dbReference>
<feature type="domain" description="HAMP" evidence="14">
    <location>
        <begin position="304"/>
        <end position="357"/>
    </location>
</feature>
<evidence type="ECO:0000259" key="14">
    <source>
        <dbReference type="PROSITE" id="PS50885"/>
    </source>
</evidence>
<dbReference type="SMART" id="SM00304">
    <property type="entry name" value="HAMP"/>
    <property type="match status" value="1"/>
</dbReference>
<dbReference type="InterPro" id="IPR004358">
    <property type="entry name" value="Sig_transdc_His_kin-like_C"/>
</dbReference>
<dbReference type="InterPro" id="IPR033479">
    <property type="entry name" value="dCache_1"/>
</dbReference>
<gene>
    <name evidence="15" type="ORF">SAMN05421508_11319</name>
</gene>
<dbReference type="SMART" id="SM00387">
    <property type="entry name" value="HATPase_c"/>
    <property type="match status" value="1"/>
</dbReference>
<keyword evidence="4" id="KW-1003">Cell membrane</keyword>
<keyword evidence="7 12" id="KW-0812">Transmembrane</keyword>
<evidence type="ECO:0000256" key="11">
    <source>
        <dbReference type="SAM" id="MobiDB-lite"/>
    </source>
</evidence>
<dbReference type="GO" id="GO:0005886">
    <property type="term" value="C:plasma membrane"/>
    <property type="evidence" value="ECO:0007669"/>
    <property type="project" value="UniProtKB-SubCell"/>
</dbReference>
<dbReference type="Pfam" id="PF00512">
    <property type="entry name" value="HisKA"/>
    <property type="match status" value="1"/>
</dbReference>
<evidence type="ECO:0000256" key="5">
    <source>
        <dbReference type="ARBA" id="ARBA00022553"/>
    </source>
</evidence>
<dbReference type="PANTHER" id="PTHR42878:SF15">
    <property type="entry name" value="BACTERIOPHYTOCHROME"/>
    <property type="match status" value="1"/>
</dbReference>
<dbReference type="InterPro" id="IPR036097">
    <property type="entry name" value="HisK_dim/P_sf"/>
</dbReference>
<dbReference type="GO" id="GO:0030295">
    <property type="term" value="F:protein kinase activator activity"/>
    <property type="evidence" value="ECO:0007669"/>
    <property type="project" value="TreeGrafter"/>
</dbReference>
<evidence type="ECO:0000256" key="1">
    <source>
        <dbReference type="ARBA" id="ARBA00000085"/>
    </source>
</evidence>
<evidence type="ECO:0000256" key="6">
    <source>
        <dbReference type="ARBA" id="ARBA00022679"/>
    </source>
</evidence>
<evidence type="ECO:0000256" key="4">
    <source>
        <dbReference type="ARBA" id="ARBA00022475"/>
    </source>
</evidence>
<dbReference type="RefSeq" id="WP_097281252.1">
    <property type="nucleotide sequence ID" value="NZ_OCNJ01000013.1"/>
</dbReference>
<name>A0A286GZ92_9PROT</name>
<dbReference type="InterPro" id="IPR050351">
    <property type="entry name" value="BphY/WalK/GraS-like"/>
</dbReference>
<evidence type="ECO:0000259" key="13">
    <source>
        <dbReference type="PROSITE" id="PS50109"/>
    </source>
</evidence>
<dbReference type="SUPFAM" id="SSF47384">
    <property type="entry name" value="Homodimeric domain of signal transducing histidine kinase"/>
    <property type="match status" value="1"/>
</dbReference>
<dbReference type="GO" id="GO:0000156">
    <property type="term" value="F:phosphorelay response regulator activity"/>
    <property type="evidence" value="ECO:0007669"/>
    <property type="project" value="TreeGrafter"/>
</dbReference>
<comment type="subcellular location">
    <subcellularLocation>
        <location evidence="2">Cell membrane</location>
        <topology evidence="2">Multi-pass membrane protein</topology>
    </subcellularLocation>
</comment>
<dbReference type="GO" id="GO:0007234">
    <property type="term" value="P:osmosensory signaling via phosphorelay pathway"/>
    <property type="evidence" value="ECO:0007669"/>
    <property type="project" value="TreeGrafter"/>
</dbReference>
<proteinExistence type="predicted"/>
<keyword evidence="5" id="KW-0597">Phosphoprotein</keyword>
<dbReference type="EC" id="2.7.13.3" evidence="3"/>
<evidence type="ECO:0000256" key="12">
    <source>
        <dbReference type="SAM" id="Phobius"/>
    </source>
</evidence>
<keyword evidence="16" id="KW-1185">Reference proteome</keyword>
<dbReference type="PROSITE" id="PS50109">
    <property type="entry name" value="HIS_KIN"/>
    <property type="match status" value="1"/>
</dbReference>
<dbReference type="OrthoDB" id="9810730at2"/>
<evidence type="ECO:0000313" key="15">
    <source>
        <dbReference type="EMBL" id="SOE00526.1"/>
    </source>
</evidence>
<evidence type="ECO:0000313" key="16">
    <source>
        <dbReference type="Proteomes" id="UP000219621"/>
    </source>
</evidence>